<evidence type="ECO:0000313" key="15">
    <source>
        <dbReference type="Proteomes" id="UP001652626"/>
    </source>
</evidence>
<comment type="subunit">
    <text evidence="9">Component of the heterotrimeric canonical replication protein A complex (RPA).</text>
</comment>
<dbReference type="NCBIfam" id="TIGR00617">
    <property type="entry name" value="rpa1"/>
    <property type="match status" value="1"/>
</dbReference>
<feature type="domain" description="Replication protein A 70 kDa DNA-binding subunit B/D first OB fold" evidence="11">
    <location>
        <begin position="173"/>
        <end position="274"/>
    </location>
</feature>
<evidence type="ECO:0000259" key="12">
    <source>
        <dbReference type="Pfam" id="PF04057"/>
    </source>
</evidence>
<keyword evidence="5 9" id="KW-0863">Zinc-finger</keyword>
<evidence type="ECO:0000256" key="5">
    <source>
        <dbReference type="ARBA" id="ARBA00022771"/>
    </source>
</evidence>
<feature type="domain" description="Replication protein A OB" evidence="14">
    <location>
        <begin position="291"/>
        <end position="388"/>
    </location>
</feature>
<keyword evidence="7 9" id="KW-0238">DNA-binding</keyword>
<dbReference type="GO" id="GO:0005634">
    <property type="term" value="C:nucleus"/>
    <property type="evidence" value="ECO:0007669"/>
    <property type="project" value="UniProtKB-SubCell"/>
</dbReference>
<dbReference type="OrthoDB" id="1751331at2759"/>
<dbReference type="PANTHER" id="PTHR47165:SF4">
    <property type="entry name" value="OS03G0429900 PROTEIN"/>
    <property type="match status" value="1"/>
</dbReference>
<dbReference type="OMA" id="DQCDAFY"/>
<protein>
    <recommendedName>
        <fullName evidence="9">Replication protein A subunit</fullName>
    </recommendedName>
</protein>
<dbReference type="InterPro" id="IPR007199">
    <property type="entry name" value="Rep_factor-A_N"/>
</dbReference>
<accession>A0A8B8I5R8</accession>
<dbReference type="Proteomes" id="UP001652626">
    <property type="component" value="Chromosome 13"/>
</dbReference>
<dbReference type="Pfam" id="PF04057">
    <property type="entry name" value="Rep-A_N"/>
    <property type="match status" value="1"/>
</dbReference>
<organism evidence="15 16">
    <name type="scientific">Vanessa tameamea</name>
    <name type="common">Kamehameha butterfly</name>
    <dbReference type="NCBI Taxonomy" id="334116"/>
    <lineage>
        <taxon>Eukaryota</taxon>
        <taxon>Metazoa</taxon>
        <taxon>Ecdysozoa</taxon>
        <taxon>Arthropoda</taxon>
        <taxon>Hexapoda</taxon>
        <taxon>Insecta</taxon>
        <taxon>Pterygota</taxon>
        <taxon>Neoptera</taxon>
        <taxon>Endopterygota</taxon>
        <taxon>Lepidoptera</taxon>
        <taxon>Glossata</taxon>
        <taxon>Ditrysia</taxon>
        <taxon>Papilionoidea</taxon>
        <taxon>Nymphalidae</taxon>
        <taxon>Nymphalinae</taxon>
        <taxon>Vanessa</taxon>
    </lineage>
</organism>
<dbReference type="CDD" id="cd04474">
    <property type="entry name" value="RPA1_DBD_A"/>
    <property type="match status" value="1"/>
</dbReference>
<proteinExistence type="inferred from homology"/>
<keyword evidence="4 9" id="KW-0479">Metal-binding</keyword>
<dbReference type="CDD" id="cd04475">
    <property type="entry name" value="RPA1_DBD_B"/>
    <property type="match status" value="1"/>
</dbReference>
<dbReference type="AlphaFoldDB" id="A0A8B8I5R8"/>
<evidence type="ECO:0000259" key="11">
    <source>
        <dbReference type="Pfam" id="PF02721"/>
    </source>
</evidence>
<comment type="function">
    <text evidence="9">As part of the heterotrimeric replication protein A complex (RPA/RP-A), binds and stabilizes single-stranded DNA intermediates, that form during DNA replication or upon DNA stress. It prevents their reannealing and in parallel, recruits and activates different proteins and complexes involved in DNA metabolism. Thereby, it plays an essential role both in DNA replication and the cellular response to DNA damage.</text>
</comment>
<dbReference type="SUPFAM" id="SSF50249">
    <property type="entry name" value="Nucleic acid-binding proteins"/>
    <property type="match status" value="4"/>
</dbReference>
<dbReference type="Gene3D" id="2.40.50.140">
    <property type="entry name" value="Nucleic acid-binding proteins"/>
    <property type="match status" value="4"/>
</dbReference>
<evidence type="ECO:0000259" key="13">
    <source>
        <dbReference type="Pfam" id="PF08646"/>
    </source>
</evidence>
<dbReference type="GeneID" id="113397995"/>
<dbReference type="GO" id="GO:0006260">
    <property type="term" value="P:DNA replication"/>
    <property type="evidence" value="ECO:0007669"/>
    <property type="project" value="UniProtKB-KW"/>
</dbReference>
<dbReference type="InterPro" id="IPR013955">
    <property type="entry name" value="Rep_factor-A_C"/>
</dbReference>
<dbReference type="RefSeq" id="XP_026492335.2">
    <property type="nucleotide sequence ID" value="XM_026636550.2"/>
</dbReference>
<dbReference type="InterPro" id="IPR012340">
    <property type="entry name" value="NA-bd_OB-fold"/>
</dbReference>
<dbReference type="CDD" id="cd04476">
    <property type="entry name" value="RPA1_DBD_C"/>
    <property type="match status" value="1"/>
</dbReference>
<evidence type="ECO:0000256" key="9">
    <source>
        <dbReference type="RuleBase" id="RU364130"/>
    </source>
</evidence>
<dbReference type="InterPro" id="IPR003871">
    <property type="entry name" value="RFA1B/D_OB_1st"/>
</dbReference>
<evidence type="ECO:0000256" key="8">
    <source>
        <dbReference type="ARBA" id="ARBA00023242"/>
    </source>
</evidence>
<dbReference type="Pfam" id="PF02721">
    <property type="entry name" value="DUF223"/>
    <property type="match status" value="1"/>
</dbReference>
<dbReference type="Pfam" id="PF16900">
    <property type="entry name" value="REPA_OB_2"/>
    <property type="match status" value="1"/>
</dbReference>
<keyword evidence="6 9" id="KW-0862">Zinc</keyword>
<dbReference type="InterPro" id="IPR004591">
    <property type="entry name" value="Rfa1"/>
</dbReference>
<evidence type="ECO:0000256" key="2">
    <source>
        <dbReference type="ARBA" id="ARBA00005690"/>
    </source>
</evidence>
<comment type="subcellular location">
    <subcellularLocation>
        <location evidence="1 9">Nucleus</location>
    </subcellularLocation>
</comment>
<evidence type="ECO:0000256" key="4">
    <source>
        <dbReference type="ARBA" id="ARBA00022723"/>
    </source>
</evidence>
<feature type="domain" description="Replication factor A C-terminal" evidence="13">
    <location>
        <begin position="447"/>
        <end position="587"/>
    </location>
</feature>
<dbReference type="GO" id="GO:0003677">
    <property type="term" value="F:DNA binding"/>
    <property type="evidence" value="ECO:0007669"/>
    <property type="project" value="UniProtKB-KW"/>
</dbReference>
<evidence type="ECO:0000256" key="1">
    <source>
        <dbReference type="ARBA" id="ARBA00004123"/>
    </source>
</evidence>
<name>A0A8B8I5R8_VANTA</name>
<keyword evidence="8 9" id="KW-0539">Nucleus</keyword>
<sequence length="601" mass="66805">MSYTLSNGSLEIIMKGGVYENPVIQVLGISKVEGSSINERYRLQISDGKHFHSFAILATQLHQKLYSGELCLFSVVQINKFETIILKNHENDDRRMIIILDINIIVQGKEVGKKLGNPQSWISTSASEVPAQTPASVTPTRIASPASTSTMPKPSAGTSFNTSVVNSKLTIPISSLTPYKRKWCIKARVVKKTEVKTYGKSNNGKYFNLVLCDDGGEIAATAFNDDCDKFYNKIEVDRVYYISSCKIKLANKQFNKLNSDYELMFQTDTVIAECFDNVSTLPTLKYDFLSISDIANKSPGAFLDVIGICKMASDLQERTAKNTGKILKKREITLVDQSYAAITVELWGNKAENFDATTNTVIALKGARLAEFNGSKSLSCLGSTMLRTNPDLPDAHRLRGWYDHGGASADFVNISARVGGSAGGRTEWITLKEAETRRTRCADNSVYYNLLGVVIYTLSDNVVYKACPQEHCDKKVENQENGMFCCKICGKEYPNFKYRLLLGGTISDPTGDHTITAFNEVAESMLGKSANEVSYLLQNDKEGYGRLFDEINFKTFLFNLRENYDNEARLRTTVMSAQPVNYMDANSRFVKSIKALSGIQV</sequence>
<reference evidence="16" key="1">
    <citation type="submission" date="2025-08" db="UniProtKB">
        <authorList>
            <consortium name="RefSeq"/>
        </authorList>
    </citation>
    <scope>IDENTIFICATION</scope>
    <source>
        <tissue evidence="16">Whole body</tissue>
    </source>
</reference>
<dbReference type="GO" id="GO:0006310">
    <property type="term" value="P:DNA recombination"/>
    <property type="evidence" value="ECO:0007669"/>
    <property type="project" value="InterPro"/>
</dbReference>
<keyword evidence="3 9" id="KW-0235">DNA replication</keyword>
<evidence type="ECO:0000256" key="7">
    <source>
        <dbReference type="ARBA" id="ARBA00023125"/>
    </source>
</evidence>
<comment type="similarity">
    <text evidence="2 9">Belongs to the replication factor A protein 1 family.</text>
</comment>
<dbReference type="InterPro" id="IPR031657">
    <property type="entry name" value="REPA_OB_2"/>
</dbReference>
<evidence type="ECO:0000256" key="6">
    <source>
        <dbReference type="ARBA" id="ARBA00022833"/>
    </source>
</evidence>
<dbReference type="InterPro" id="IPR047192">
    <property type="entry name" value="Euk_RPA1_DBD_C"/>
</dbReference>
<dbReference type="GO" id="GO:0006281">
    <property type="term" value="P:DNA repair"/>
    <property type="evidence" value="ECO:0007669"/>
    <property type="project" value="InterPro"/>
</dbReference>
<dbReference type="GO" id="GO:0008270">
    <property type="term" value="F:zinc ion binding"/>
    <property type="evidence" value="ECO:0007669"/>
    <property type="project" value="UniProtKB-KW"/>
</dbReference>
<gene>
    <name evidence="16" type="primary">LOC113397995</name>
</gene>
<evidence type="ECO:0000256" key="3">
    <source>
        <dbReference type="ARBA" id="ARBA00022705"/>
    </source>
</evidence>
<evidence type="ECO:0000256" key="10">
    <source>
        <dbReference type="SAM" id="MobiDB-lite"/>
    </source>
</evidence>
<keyword evidence="15" id="KW-1185">Reference proteome</keyword>
<dbReference type="PANTHER" id="PTHR47165">
    <property type="entry name" value="OS03G0429900 PROTEIN"/>
    <property type="match status" value="1"/>
</dbReference>
<feature type="domain" description="Replication factor-A protein 1 N-terminal" evidence="12">
    <location>
        <begin position="5"/>
        <end position="107"/>
    </location>
</feature>
<evidence type="ECO:0000259" key="14">
    <source>
        <dbReference type="Pfam" id="PF16900"/>
    </source>
</evidence>
<feature type="region of interest" description="Disordered" evidence="10">
    <location>
        <begin position="133"/>
        <end position="157"/>
    </location>
</feature>
<evidence type="ECO:0000313" key="16">
    <source>
        <dbReference type="RefSeq" id="XP_026492335.2"/>
    </source>
</evidence>
<dbReference type="Pfam" id="PF08646">
    <property type="entry name" value="Rep_fac-A_C"/>
    <property type="match status" value="1"/>
</dbReference>